<reference evidence="1 2" key="1">
    <citation type="submission" date="2015-03" db="EMBL/GenBank/DDBJ databases">
        <title>Genome sequence of Pseudoalteromonas aurantia.</title>
        <authorList>
            <person name="Xie B.-B."/>
            <person name="Rong J.-C."/>
            <person name="Qin Q.-L."/>
            <person name="Zhang Y.-Z."/>
        </authorList>
    </citation>
    <scope>NUCLEOTIDE SEQUENCE [LARGE SCALE GENOMIC DNA]</scope>
    <source>
        <strain evidence="1 2">208</strain>
    </source>
</reference>
<proteinExistence type="predicted"/>
<evidence type="ECO:0000313" key="2">
    <source>
        <dbReference type="Proteomes" id="UP000615755"/>
    </source>
</evidence>
<comment type="caution">
    <text evidence="1">The sequence shown here is derived from an EMBL/GenBank/DDBJ whole genome shotgun (WGS) entry which is preliminary data.</text>
</comment>
<dbReference type="EMBL" id="AQGV01000010">
    <property type="protein sequence ID" value="MBE0366740.1"/>
    <property type="molecule type" value="Genomic_DNA"/>
</dbReference>
<sequence length="45" mass="5177">MFDSEEIKFKRSADNRRVNSAKAIGAYFFNVAYEASKMHEVLPHA</sequence>
<accession>A0ABR9E913</accession>
<evidence type="ECO:0000313" key="1">
    <source>
        <dbReference type="EMBL" id="MBE0366740.1"/>
    </source>
</evidence>
<name>A0ABR9E913_9GAMM</name>
<gene>
    <name evidence="1" type="ORF">PAUR_a3808</name>
</gene>
<dbReference type="Proteomes" id="UP000615755">
    <property type="component" value="Unassembled WGS sequence"/>
</dbReference>
<protein>
    <recommendedName>
        <fullName evidence="3">Transposase</fullName>
    </recommendedName>
</protein>
<evidence type="ECO:0008006" key="3">
    <source>
        <dbReference type="Google" id="ProtNLM"/>
    </source>
</evidence>
<organism evidence="1 2">
    <name type="scientific">Pseudoalteromonas aurantia 208</name>
    <dbReference type="NCBI Taxonomy" id="1314867"/>
    <lineage>
        <taxon>Bacteria</taxon>
        <taxon>Pseudomonadati</taxon>
        <taxon>Pseudomonadota</taxon>
        <taxon>Gammaproteobacteria</taxon>
        <taxon>Alteromonadales</taxon>
        <taxon>Pseudoalteromonadaceae</taxon>
        <taxon>Pseudoalteromonas</taxon>
    </lineage>
</organism>
<keyword evidence="2" id="KW-1185">Reference proteome</keyword>